<dbReference type="STRING" id="1935.B1H20_18040"/>
<dbReference type="EMBL" id="CP020570">
    <property type="protein sequence ID" value="ARF63078.1"/>
    <property type="molecule type" value="Genomic_DNA"/>
</dbReference>
<feature type="region of interest" description="Disordered" evidence="1">
    <location>
        <begin position="696"/>
        <end position="843"/>
    </location>
</feature>
<feature type="transmembrane region" description="Helical" evidence="2">
    <location>
        <begin position="851"/>
        <end position="871"/>
    </location>
</feature>
<dbReference type="Proteomes" id="UP000192445">
    <property type="component" value="Chromosome"/>
</dbReference>
<feature type="compositionally biased region" description="Basic and acidic residues" evidence="1">
    <location>
        <begin position="424"/>
        <end position="471"/>
    </location>
</feature>
<evidence type="ECO:0000256" key="1">
    <source>
        <dbReference type="SAM" id="MobiDB-lite"/>
    </source>
</evidence>
<dbReference type="KEGG" id="svu:B1H20_18040"/>
<feature type="region of interest" description="Disordered" evidence="1">
    <location>
        <begin position="377"/>
        <end position="523"/>
    </location>
</feature>
<feature type="compositionally biased region" description="Basic and acidic residues" evidence="1">
    <location>
        <begin position="386"/>
        <end position="406"/>
    </location>
</feature>
<feature type="region of interest" description="Disordered" evidence="1">
    <location>
        <begin position="1"/>
        <end position="113"/>
    </location>
</feature>
<dbReference type="AlphaFoldDB" id="A0A1V0UDM8"/>
<dbReference type="RefSeq" id="WP_083192917.1">
    <property type="nucleotide sequence ID" value="NZ_CP020570.1"/>
</dbReference>
<protein>
    <submittedName>
        <fullName evidence="3">Uncharacterized protein</fullName>
    </submittedName>
</protein>
<feature type="compositionally biased region" description="Basic and acidic residues" evidence="1">
    <location>
        <begin position="488"/>
        <end position="511"/>
    </location>
</feature>
<sequence>MNDALDGHPERDRGDGSGRTGRDERGDRDEHGDLGRRWDRTDRGERDERGDRADRGGRDEHGDRGLHRDRDERSDRSRRRDRDERGDRADPGDQARRGDPVPRSARPKRADGAGRLDQVVFRWDGNRGRASSGMAAVAYSCSAESADALCRELGPLLWVPDSGAAPRPSSVRVVPRGGAAVLLQRWPTLDRGGRPSSACHAVIGNAELLTPRLCLGLGGSAWSDSAVTETATGELAPPDADRLRAASKDQLDTMTARLATVQEPLTVAVAELLRNPSRRLSLLAREDELPGWPRRNSAPLLYLGLLAVFGDWIETPWSYATYDTVDTHPLLLTCVPEWTSQAAGAGSPARVRLRPPTERDVESAAAEELVAYVLARPGDTPGVPHLRGELRSGARMRPEERREALRRMLRNARQTPPPRPALTRGHEPDGRYGRRAEDRPEGGRHGHREDDRRVPPPQTDRRPSTPYEDRPAPTPSPYADRQTPPTPYEDRRTPAPHADRRAPAPYEDRRPSYSPADREEEYARERRRLRQELQVHQSIDTTQTDRLAARLRNLPDAHLLPLLRTDELPRVSRDLVLDELADPDRRRSRDGATARALCTEVLRHNLYFRPARREPDDPSTAEMRERSAALFSWAVAPLVRDPDGPPDLGPLFNIFVRGDRAGGVEWVRRTLVAPPGGVAPDLPPQLWQQIVRELIDTPAPAPPPAPAPAPASLPSTPAPTPNPAPPSTAAPAAAPAPAPPPEQRPAAPAPPPSSAVSPPSLPPEYPAAPAPAPPYAPPPPGTPQTPPPPPPPPPPGSARAPGSTPPSKPPGHAAPRTSFLSPKPTARPATAPPGPAQNTPDRPTGFLYGRWFVPVVSVLAAAVVAGLVVLFSG</sequence>
<organism evidence="3 4">
    <name type="scientific">Streptomyces violaceoruber</name>
    <dbReference type="NCBI Taxonomy" id="1935"/>
    <lineage>
        <taxon>Bacteria</taxon>
        <taxon>Bacillati</taxon>
        <taxon>Actinomycetota</taxon>
        <taxon>Actinomycetes</taxon>
        <taxon>Kitasatosporales</taxon>
        <taxon>Streptomycetaceae</taxon>
        <taxon>Streptomyces</taxon>
        <taxon>Streptomyces violaceoruber group</taxon>
    </lineage>
</organism>
<reference evidence="3 4" key="1">
    <citation type="submission" date="2017-03" db="EMBL/GenBank/DDBJ databases">
        <title>Complete Genome Sequence of a natural compounds producer, Streptomyces violaceus S21.</title>
        <authorList>
            <person name="Zhong C."/>
            <person name="Zhao Z."/>
            <person name="Fu J."/>
            <person name="Zong G."/>
            <person name="Qin R."/>
            <person name="Cao G."/>
        </authorList>
    </citation>
    <scope>NUCLEOTIDE SEQUENCE [LARGE SCALE GENOMIC DNA]</scope>
    <source>
        <strain evidence="3 4">S21</strain>
    </source>
</reference>
<evidence type="ECO:0000313" key="3">
    <source>
        <dbReference type="EMBL" id="ARF63078.1"/>
    </source>
</evidence>
<name>A0A1V0UDM8_STRVN</name>
<feature type="compositionally biased region" description="Pro residues" evidence="1">
    <location>
        <begin position="699"/>
        <end position="796"/>
    </location>
</feature>
<feature type="compositionally biased region" description="Basic and acidic residues" evidence="1">
    <location>
        <begin position="1"/>
        <end position="100"/>
    </location>
</feature>
<evidence type="ECO:0000313" key="4">
    <source>
        <dbReference type="Proteomes" id="UP000192445"/>
    </source>
</evidence>
<proteinExistence type="predicted"/>
<evidence type="ECO:0000256" key="2">
    <source>
        <dbReference type="SAM" id="Phobius"/>
    </source>
</evidence>
<gene>
    <name evidence="3" type="ORF">B1H20_18040</name>
</gene>
<keyword evidence="2" id="KW-1133">Transmembrane helix</keyword>
<accession>A0A1V0UDM8</accession>
<keyword evidence="2" id="KW-0812">Transmembrane</keyword>
<keyword evidence="2" id="KW-0472">Membrane</keyword>